<dbReference type="GO" id="GO:0043190">
    <property type="term" value="C:ATP-binding cassette (ABC) transporter complex"/>
    <property type="evidence" value="ECO:0007669"/>
    <property type="project" value="InterPro"/>
</dbReference>
<dbReference type="AlphaFoldDB" id="A0A3E1K4D7"/>
<dbReference type="OrthoDB" id="9804001at2"/>
<evidence type="ECO:0000256" key="6">
    <source>
        <dbReference type="RuleBase" id="RU361157"/>
    </source>
</evidence>
<comment type="caution">
    <text evidence="8">The sequence shown here is derived from an EMBL/GenBank/DDBJ whole genome shotgun (WGS) entry which is preliminary data.</text>
</comment>
<keyword evidence="9" id="KW-1185">Reference proteome</keyword>
<evidence type="ECO:0000256" key="4">
    <source>
        <dbReference type="ARBA" id="ARBA00022989"/>
    </source>
</evidence>
<dbReference type="InterPro" id="IPR047817">
    <property type="entry name" value="ABC2_TM_bact-type"/>
</dbReference>
<evidence type="ECO:0000313" key="9">
    <source>
        <dbReference type="Proteomes" id="UP000260351"/>
    </source>
</evidence>
<dbReference type="PANTHER" id="PTHR43332:SF1">
    <property type="entry name" value="TRANSPORT PERMEASE PROTEIN"/>
    <property type="match status" value="1"/>
</dbReference>
<comment type="subcellular location">
    <subcellularLocation>
        <location evidence="6">Cell inner membrane</location>
        <topology evidence="6">Multi-pass membrane protein</topology>
    </subcellularLocation>
    <subcellularLocation>
        <location evidence="1">Membrane</location>
        <topology evidence="1">Multi-pass membrane protein</topology>
    </subcellularLocation>
</comment>
<dbReference type="InterPro" id="IPR052522">
    <property type="entry name" value="ABC-2_transport_permease"/>
</dbReference>
<dbReference type="EMBL" id="QUZK01000054">
    <property type="protein sequence ID" value="RFF28881.1"/>
    <property type="molecule type" value="Genomic_DNA"/>
</dbReference>
<evidence type="ECO:0000256" key="2">
    <source>
        <dbReference type="ARBA" id="ARBA00007783"/>
    </source>
</evidence>
<dbReference type="GO" id="GO:0140359">
    <property type="term" value="F:ABC-type transporter activity"/>
    <property type="evidence" value="ECO:0007669"/>
    <property type="project" value="InterPro"/>
</dbReference>
<dbReference type="Pfam" id="PF01061">
    <property type="entry name" value="ABC2_membrane"/>
    <property type="match status" value="1"/>
</dbReference>
<keyword evidence="5 6" id="KW-0472">Membrane</keyword>
<gene>
    <name evidence="8" type="ORF">DZC52_15300</name>
</gene>
<feature type="transmembrane region" description="Helical" evidence="6">
    <location>
        <begin position="21"/>
        <end position="44"/>
    </location>
</feature>
<feature type="transmembrane region" description="Helical" evidence="6">
    <location>
        <begin position="167"/>
        <end position="187"/>
    </location>
</feature>
<reference evidence="8 9" key="1">
    <citation type="submission" date="2018-08" db="EMBL/GenBank/DDBJ databases">
        <title>Wenzhouxiangella salilacus sp. nov., a novel bacterium isolated from a saline lake in Xinjiang Province, China.</title>
        <authorList>
            <person name="Han S."/>
        </authorList>
    </citation>
    <scope>NUCLEOTIDE SEQUENCE [LARGE SCALE GENOMIC DNA]</scope>
    <source>
        <strain evidence="8 9">XDB06</strain>
    </source>
</reference>
<proteinExistence type="inferred from homology"/>
<dbReference type="NCBIfam" id="NF011648">
    <property type="entry name" value="PRK15066.1"/>
    <property type="match status" value="1"/>
</dbReference>
<dbReference type="PIRSF" id="PIRSF006648">
    <property type="entry name" value="DrrB"/>
    <property type="match status" value="1"/>
</dbReference>
<evidence type="ECO:0000256" key="1">
    <source>
        <dbReference type="ARBA" id="ARBA00004141"/>
    </source>
</evidence>
<name>A0A3E1K4D7_9GAMM</name>
<keyword evidence="4 6" id="KW-1133">Transmembrane helix</keyword>
<accession>A0A3E1K4D7</accession>
<feature type="transmembrane region" description="Helical" evidence="6">
    <location>
        <begin position="199"/>
        <end position="216"/>
    </location>
</feature>
<feature type="transmembrane region" description="Helical" evidence="6">
    <location>
        <begin position="56"/>
        <end position="77"/>
    </location>
</feature>
<evidence type="ECO:0000313" key="8">
    <source>
        <dbReference type="EMBL" id="RFF28881.1"/>
    </source>
</evidence>
<keyword evidence="6" id="KW-0813">Transport</keyword>
<keyword evidence="6" id="KW-1003">Cell membrane</keyword>
<dbReference type="PRINTS" id="PR00164">
    <property type="entry name" value="ABC2TRNSPORT"/>
</dbReference>
<comment type="similarity">
    <text evidence="2 6">Belongs to the ABC-2 integral membrane protein family.</text>
</comment>
<feature type="transmembrane region" description="Helical" evidence="6">
    <location>
        <begin position="222"/>
        <end position="246"/>
    </location>
</feature>
<dbReference type="InterPro" id="IPR000412">
    <property type="entry name" value="ABC_2_transport"/>
</dbReference>
<protein>
    <recommendedName>
        <fullName evidence="6">Transport permease protein</fullName>
    </recommendedName>
</protein>
<feature type="transmembrane region" description="Helical" evidence="6">
    <location>
        <begin position="141"/>
        <end position="161"/>
    </location>
</feature>
<evidence type="ECO:0000256" key="5">
    <source>
        <dbReference type="ARBA" id="ARBA00023136"/>
    </source>
</evidence>
<evidence type="ECO:0000259" key="7">
    <source>
        <dbReference type="PROSITE" id="PS51012"/>
    </source>
</evidence>
<feature type="domain" description="ABC transmembrane type-2" evidence="7">
    <location>
        <begin position="20"/>
        <end position="249"/>
    </location>
</feature>
<keyword evidence="3 6" id="KW-0812">Transmembrane</keyword>
<dbReference type="InterPro" id="IPR013525">
    <property type="entry name" value="ABC2_TM"/>
</dbReference>
<dbReference type="PROSITE" id="PS51012">
    <property type="entry name" value="ABC_TM2"/>
    <property type="match status" value="1"/>
</dbReference>
<organism evidence="8 9">
    <name type="scientific">Wenzhouxiangella sediminis</name>
    <dbReference type="NCBI Taxonomy" id="1792836"/>
    <lineage>
        <taxon>Bacteria</taxon>
        <taxon>Pseudomonadati</taxon>
        <taxon>Pseudomonadota</taxon>
        <taxon>Gammaproteobacteria</taxon>
        <taxon>Chromatiales</taxon>
        <taxon>Wenzhouxiangellaceae</taxon>
        <taxon>Wenzhouxiangella</taxon>
    </lineage>
</organism>
<dbReference type="Proteomes" id="UP000260351">
    <property type="component" value="Unassembled WGS sequence"/>
</dbReference>
<evidence type="ECO:0000256" key="3">
    <source>
        <dbReference type="ARBA" id="ARBA00022692"/>
    </source>
</evidence>
<sequence>MLNLRGAWSIYRFEMARFKRTLWQSLATPILTTVLYFIVFGSAIGPRIGDIDAINYGAFIVPGLILLTVFTQSLNNASFGIYMPKFSGTIYEILSAPVSTAELVLAYVGAAATKSVLLGLIILATAQLFVDLNVGHPVWMLVYLVMVAFAFSLAGFIIGIWAEGFEALQFIPMLVVTPLTFLGGVFYSIDMLPETWQTVSLFNPIVYIVSGFRYFFFGSGDVSVWVSLAALGGFIGLCLAIVSYIVRTGHKLKS</sequence>
<dbReference type="PANTHER" id="PTHR43332">
    <property type="entry name" value="INNER MEMBRANE TRANSPORT PERMEASE YADH-RELATED"/>
    <property type="match status" value="1"/>
</dbReference>